<reference evidence="13" key="2">
    <citation type="submission" date="2025-08" db="UniProtKB">
        <authorList>
            <consortium name="Ensembl"/>
        </authorList>
    </citation>
    <scope>IDENTIFICATION</scope>
</reference>
<dbReference type="Bgee" id="ENSLOCG00000003357">
    <property type="expression patterns" value="Expressed in zone of skin and 12 other cell types or tissues"/>
</dbReference>
<keyword evidence="5" id="KW-0325">Glycoprotein</keyword>
<evidence type="ECO:0000256" key="11">
    <source>
        <dbReference type="SAM" id="SignalP"/>
    </source>
</evidence>
<feature type="signal peptide" evidence="11">
    <location>
        <begin position="1"/>
        <end position="26"/>
    </location>
</feature>
<evidence type="ECO:0000256" key="4">
    <source>
        <dbReference type="ARBA" id="ARBA00023157"/>
    </source>
</evidence>
<keyword evidence="2" id="KW-0964">Secreted</keyword>
<dbReference type="AlphaFoldDB" id="W5M6G1"/>
<dbReference type="EMBL" id="AHAT01022651">
    <property type="status" value="NOT_ANNOTATED_CDS"/>
    <property type="molecule type" value="Genomic_DNA"/>
</dbReference>
<keyword evidence="3 11" id="KW-0732">Signal</keyword>
<comment type="caution">
    <text evidence="10">Lacks conserved residue(s) required for the propagation of feature annotation.</text>
</comment>
<dbReference type="PRINTS" id="PR00895">
    <property type="entry name" value="PENTAXIN"/>
</dbReference>
<name>W5M6G1_LEPOC</name>
<dbReference type="Pfam" id="PF26206">
    <property type="entry name" value="PTX3_N"/>
    <property type="match status" value="1"/>
</dbReference>
<feature type="domain" description="Pentraxin (PTX)" evidence="12">
    <location>
        <begin position="212"/>
        <end position="418"/>
    </location>
</feature>
<dbReference type="Proteomes" id="UP000018468">
    <property type="component" value="Linkage group LG14"/>
</dbReference>
<dbReference type="HOGENOM" id="CLU_725544_0_0_1"/>
<dbReference type="Ensembl" id="ENSLOCT00000003977.1">
    <property type="protein sequence ID" value="ENSLOCP00000003969.1"/>
    <property type="gene ID" value="ENSLOCG00000003357.1"/>
</dbReference>
<dbReference type="GeneTree" id="ENSGT01100000263515"/>
<dbReference type="PROSITE" id="PS00289">
    <property type="entry name" value="PTX_1"/>
    <property type="match status" value="1"/>
</dbReference>
<dbReference type="InterPro" id="IPR013320">
    <property type="entry name" value="ConA-like_dom_sf"/>
</dbReference>
<dbReference type="InParanoid" id="W5M6G1"/>
<dbReference type="SMART" id="SM00159">
    <property type="entry name" value="PTX"/>
    <property type="match status" value="1"/>
</dbReference>
<dbReference type="InterPro" id="IPR058832">
    <property type="entry name" value="PTX3_N"/>
</dbReference>
<evidence type="ECO:0000259" key="12">
    <source>
        <dbReference type="PROSITE" id="PS51828"/>
    </source>
</evidence>
<reference evidence="13" key="3">
    <citation type="submission" date="2025-09" db="UniProtKB">
        <authorList>
            <consortium name="Ensembl"/>
        </authorList>
    </citation>
    <scope>IDENTIFICATION</scope>
</reference>
<evidence type="ECO:0000256" key="3">
    <source>
        <dbReference type="ARBA" id="ARBA00022729"/>
    </source>
</evidence>
<dbReference type="PANTHER" id="PTHR46943:SF1">
    <property type="entry name" value="PENTRAXIN-RELATED PROTEIN PTX3"/>
    <property type="match status" value="1"/>
</dbReference>
<evidence type="ECO:0000313" key="13">
    <source>
        <dbReference type="Ensembl" id="ENSLOCP00000003969.1"/>
    </source>
</evidence>
<feature type="chain" id="PRO_5004865709" description="Pentraxin-related protein PTX3" evidence="11">
    <location>
        <begin position="27"/>
        <end position="418"/>
    </location>
</feature>
<evidence type="ECO:0000256" key="7">
    <source>
        <dbReference type="ARBA" id="ARBA00064758"/>
    </source>
</evidence>
<accession>W5M6G1</accession>
<dbReference type="OMA" id="NCCEMAL"/>
<dbReference type="Gene3D" id="2.60.120.200">
    <property type="match status" value="1"/>
</dbReference>
<evidence type="ECO:0000256" key="6">
    <source>
        <dbReference type="ARBA" id="ARBA00057134"/>
    </source>
</evidence>
<comment type="function">
    <text evidence="6">Plays a role in the regulation of innate resistance to pathogens, inflammatory reactions, possibly clearance of self-components and female fertility.</text>
</comment>
<comment type="subunit">
    <text evidence="7">Homooctamer; disulfide-linked. Binds to C1q.</text>
</comment>
<dbReference type="InterPro" id="IPR042837">
    <property type="entry name" value="PTX3"/>
</dbReference>
<evidence type="ECO:0000313" key="14">
    <source>
        <dbReference type="Proteomes" id="UP000018468"/>
    </source>
</evidence>
<evidence type="ECO:0000256" key="9">
    <source>
        <dbReference type="ARBA" id="ARBA00083262"/>
    </source>
</evidence>
<comment type="subcellular location">
    <subcellularLocation>
        <location evidence="1">Secreted</location>
    </subcellularLocation>
</comment>
<dbReference type="PROSITE" id="PS51828">
    <property type="entry name" value="PTX_2"/>
    <property type="match status" value="1"/>
</dbReference>
<evidence type="ECO:0000256" key="8">
    <source>
        <dbReference type="ARBA" id="ARBA00073233"/>
    </source>
</evidence>
<proteinExistence type="predicted"/>
<dbReference type="GO" id="GO:0045087">
    <property type="term" value="P:innate immune response"/>
    <property type="evidence" value="ECO:0000318"/>
    <property type="project" value="GO_Central"/>
</dbReference>
<keyword evidence="4" id="KW-1015">Disulfide bond</keyword>
<evidence type="ECO:0000256" key="1">
    <source>
        <dbReference type="ARBA" id="ARBA00004613"/>
    </source>
</evidence>
<dbReference type="FunFam" id="2.60.120.200:FF:000110">
    <property type="entry name" value="pentraxin-related protein PTX3"/>
    <property type="match status" value="1"/>
</dbReference>
<dbReference type="Pfam" id="PF00354">
    <property type="entry name" value="Pentaxin"/>
    <property type="match status" value="1"/>
</dbReference>
<dbReference type="STRING" id="7918.ENSLOCP00000003969"/>
<organism evidence="13 14">
    <name type="scientific">Lepisosteus oculatus</name>
    <name type="common">Spotted gar</name>
    <dbReference type="NCBI Taxonomy" id="7918"/>
    <lineage>
        <taxon>Eukaryota</taxon>
        <taxon>Metazoa</taxon>
        <taxon>Chordata</taxon>
        <taxon>Craniata</taxon>
        <taxon>Vertebrata</taxon>
        <taxon>Euteleostomi</taxon>
        <taxon>Actinopterygii</taxon>
        <taxon>Neopterygii</taxon>
        <taxon>Holostei</taxon>
        <taxon>Semionotiformes</taxon>
        <taxon>Lepisosteidae</taxon>
        <taxon>Lepisosteus</taxon>
    </lineage>
</organism>
<keyword evidence="14" id="KW-1185">Reference proteome</keyword>
<evidence type="ECO:0000256" key="5">
    <source>
        <dbReference type="ARBA" id="ARBA00023180"/>
    </source>
</evidence>
<dbReference type="InterPro" id="IPR001759">
    <property type="entry name" value="PTX_dom"/>
</dbReference>
<dbReference type="GO" id="GO:0001849">
    <property type="term" value="F:complement component C1q complex binding"/>
    <property type="evidence" value="ECO:0000318"/>
    <property type="project" value="GO_Central"/>
</dbReference>
<sequence length="418" mass="46293">ALAESSNMRCLKVFLCVFLCSSCVLAQGYDNDEIEVDYGDVYYNEIPDNKEEATSAPCTSKDLTKWDKLFSMLENSQMKENRAEMLQFVGTYASTCTNAMDSVSRRIASQVDQKLAQISERTKDANKMHQSQLEQLLLASRNQASKLSKLESTFQNGAEFKAVPSEPKIQDVPTSVKLEKTMNSIARDLQITRAQLDFTQRWTNQHFLPSGCEMALLFPMRSKKIFASVNPEAAMTLRSFTVCFWAKVTEALNKTVLFSYGTKRNPYDIQLSFSQTSAVFTVGGEASSVETPNVVENGQWGHFCGTWSSEEGSASLWVNGELAVTSKGVAKGYTIPDGGVMQLGQERNGCCVSGLNVNFDDKLAFSGKMTGINLWDRVLQSEQILQLARENDSCSIRGNVVGWGVTEIIPHGGAQYTF</sequence>
<protein>
    <recommendedName>
        <fullName evidence="8">Pentraxin-related protein PTX3</fullName>
    </recommendedName>
    <alternativeName>
        <fullName evidence="9">Pentaxin-related protein PTX3</fullName>
    </alternativeName>
</protein>
<evidence type="ECO:0000256" key="2">
    <source>
        <dbReference type="ARBA" id="ARBA00022525"/>
    </source>
</evidence>
<dbReference type="eggNOG" id="ENOG502QUBX">
    <property type="taxonomic scope" value="Eukaryota"/>
</dbReference>
<reference evidence="14" key="1">
    <citation type="submission" date="2011-12" db="EMBL/GenBank/DDBJ databases">
        <title>The Draft Genome of Lepisosteus oculatus.</title>
        <authorList>
            <consortium name="The Broad Institute Genome Assembly &amp; Analysis Group"/>
            <consortium name="Computational R&amp;D Group"/>
            <consortium name="and Sequencing Platform"/>
            <person name="Di Palma F."/>
            <person name="Alfoldi J."/>
            <person name="Johnson J."/>
            <person name="Berlin A."/>
            <person name="Gnerre S."/>
            <person name="Jaffe D."/>
            <person name="MacCallum I."/>
            <person name="Young S."/>
            <person name="Walker B.J."/>
            <person name="Lander E.S."/>
            <person name="Lindblad-Toh K."/>
        </authorList>
    </citation>
    <scope>NUCLEOTIDE SEQUENCE [LARGE SCALE GENOMIC DNA]</scope>
</reference>
<dbReference type="SUPFAM" id="SSF49899">
    <property type="entry name" value="Concanavalin A-like lectins/glucanases"/>
    <property type="match status" value="1"/>
</dbReference>
<dbReference type="GO" id="GO:0005615">
    <property type="term" value="C:extracellular space"/>
    <property type="evidence" value="ECO:0000318"/>
    <property type="project" value="GO_Central"/>
</dbReference>
<dbReference type="PANTHER" id="PTHR46943">
    <property type="entry name" value="PENTRAXIN-RELATED PROTEIN PTX3"/>
    <property type="match status" value="1"/>
</dbReference>
<evidence type="ECO:0000256" key="10">
    <source>
        <dbReference type="PROSITE-ProRule" id="PRU01172"/>
    </source>
</evidence>
<dbReference type="InterPro" id="IPR030476">
    <property type="entry name" value="Pentaxin_CS"/>
</dbReference>